<comment type="caution">
    <text evidence="2">The sequence shown here is derived from an EMBL/GenBank/DDBJ whole genome shotgun (WGS) entry which is preliminary data.</text>
</comment>
<evidence type="ECO:0000313" key="3">
    <source>
        <dbReference type="Proteomes" id="UP001590950"/>
    </source>
</evidence>
<keyword evidence="3" id="KW-1185">Reference proteome</keyword>
<keyword evidence="1" id="KW-0472">Membrane</keyword>
<organism evidence="2 3">
    <name type="scientific">Stereocaulon virgatum</name>
    <dbReference type="NCBI Taxonomy" id="373712"/>
    <lineage>
        <taxon>Eukaryota</taxon>
        <taxon>Fungi</taxon>
        <taxon>Dikarya</taxon>
        <taxon>Ascomycota</taxon>
        <taxon>Pezizomycotina</taxon>
        <taxon>Lecanoromycetes</taxon>
        <taxon>OSLEUM clade</taxon>
        <taxon>Lecanoromycetidae</taxon>
        <taxon>Lecanorales</taxon>
        <taxon>Lecanorineae</taxon>
        <taxon>Stereocaulaceae</taxon>
        <taxon>Stereocaulon</taxon>
    </lineage>
</organism>
<reference evidence="2 3" key="1">
    <citation type="submission" date="2024-09" db="EMBL/GenBank/DDBJ databases">
        <title>Rethinking Asexuality: The Enigmatic Case of Functional Sexual Genes in Lepraria (Stereocaulaceae).</title>
        <authorList>
            <person name="Doellman M."/>
            <person name="Sun Y."/>
            <person name="Barcenas-Pena A."/>
            <person name="Lumbsch H.T."/>
            <person name="Grewe F."/>
        </authorList>
    </citation>
    <scope>NUCLEOTIDE SEQUENCE [LARGE SCALE GENOMIC DNA]</scope>
    <source>
        <strain evidence="2 3">Mercado 3170</strain>
    </source>
</reference>
<sequence>MRFVPRRAVLVCCSSTGIRAVGICGEENADVPKVESLECQRLHNCFSVEVASISLHRFFCVYLRTVDLEIISIIQMGSSNPAVTESWSITSWLSSNPNYIVVLLVAIMLPLVLFIERIGMNPTVASGPTIKAEDSSTGLKEEAKKDK</sequence>
<accession>A0ABR4AQP5</accession>
<proteinExistence type="predicted"/>
<dbReference type="EMBL" id="JBEFKJ010000006">
    <property type="protein sequence ID" value="KAL2045773.1"/>
    <property type="molecule type" value="Genomic_DNA"/>
</dbReference>
<feature type="transmembrane region" description="Helical" evidence="1">
    <location>
        <begin position="97"/>
        <end position="115"/>
    </location>
</feature>
<evidence type="ECO:0000256" key="1">
    <source>
        <dbReference type="SAM" id="Phobius"/>
    </source>
</evidence>
<keyword evidence="1" id="KW-1133">Transmembrane helix</keyword>
<name>A0ABR4AQP5_9LECA</name>
<keyword evidence="1" id="KW-0812">Transmembrane</keyword>
<evidence type="ECO:0000313" key="2">
    <source>
        <dbReference type="EMBL" id="KAL2045773.1"/>
    </source>
</evidence>
<gene>
    <name evidence="2" type="ORF">N7G274_002204</name>
</gene>
<dbReference type="Proteomes" id="UP001590950">
    <property type="component" value="Unassembled WGS sequence"/>
</dbReference>
<protein>
    <submittedName>
        <fullName evidence="2">Uncharacterized protein</fullName>
    </submittedName>
</protein>